<name>A0AAD7UK48_9STRA</name>
<dbReference type="InterPro" id="IPR000719">
    <property type="entry name" value="Prot_kinase_dom"/>
</dbReference>
<dbReference type="PROSITE" id="PS00108">
    <property type="entry name" value="PROTEIN_KINASE_ST"/>
    <property type="match status" value="1"/>
</dbReference>
<dbReference type="Pfam" id="PF00069">
    <property type="entry name" value="Pkinase"/>
    <property type="match status" value="1"/>
</dbReference>
<evidence type="ECO:0000313" key="8">
    <source>
        <dbReference type="EMBL" id="KAJ8609878.1"/>
    </source>
</evidence>
<proteinExistence type="predicted"/>
<feature type="compositionally biased region" description="Basic and acidic residues" evidence="6">
    <location>
        <begin position="102"/>
        <end position="116"/>
    </location>
</feature>
<dbReference type="GO" id="GO:0005524">
    <property type="term" value="F:ATP binding"/>
    <property type="evidence" value="ECO:0007669"/>
    <property type="project" value="UniProtKB-KW"/>
</dbReference>
<feature type="compositionally biased region" description="Gly residues" evidence="6">
    <location>
        <begin position="14"/>
        <end position="30"/>
    </location>
</feature>
<dbReference type="Gene3D" id="3.30.200.20">
    <property type="entry name" value="Phosphorylase Kinase, domain 1"/>
    <property type="match status" value="2"/>
</dbReference>
<evidence type="ECO:0000256" key="6">
    <source>
        <dbReference type="SAM" id="MobiDB-lite"/>
    </source>
</evidence>
<feature type="compositionally biased region" description="Basic residues" evidence="6">
    <location>
        <begin position="73"/>
        <end position="84"/>
    </location>
</feature>
<dbReference type="InterPro" id="IPR011009">
    <property type="entry name" value="Kinase-like_dom_sf"/>
</dbReference>
<protein>
    <recommendedName>
        <fullName evidence="7">Protein kinase domain-containing protein</fullName>
    </recommendedName>
</protein>
<dbReference type="GO" id="GO:0005634">
    <property type="term" value="C:nucleus"/>
    <property type="evidence" value="ECO:0007669"/>
    <property type="project" value="TreeGrafter"/>
</dbReference>
<dbReference type="InterPro" id="IPR051175">
    <property type="entry name" value="CLK_kinases"/>
</dbReference>
<accession>A0AAD7UK48</accession>
<keyword evidence="9" id="KW-1185">Reference proteome</keyword>
<evidence type="ECO:0000256" key="4">
    <source>
        <dbReference type="ARBA" id="ARBA00022777"/>
    </source>
</evidence>
<dbReference type="EMBL" id="JAQMWT010000127">
    <property type="protein sequence ID" value="KAJ8609878.1"/>
    <property type="molecule type" value="Genomic_DNA"/>
</dbReference>
<evidence type="ECO:0000256" key="2">
    <source>
        <dbReference type="ARBA" id="ARBA00022679"/>
    </source>
</evidence>
<dbReference type="SUPFAM" id="SSF56112">
    <property type="entry name" value="Protein kinase-like (PK-like)"/>
    <property type="match status" value="2"/>
</dbReference>
<feature type="region of interest" description="Disordered" evidence="6">
    <location>
        <begin position="1"/>
        <end position="159"/>
    </location>
</feature>
<feature type="domain" description="Protein kinase" evidence="7">
    <location>
        <begin position="173"/>
        <end position="565"/>
    </location>
</feature>
<keyword evidence="3" id="KW-0547">Nucleotide-binding</keyword>
<evidence type="ECO:0000313" key="9">
    <source>
        <dbReference type="Proteomes" id="UP001230188"/>
    </source>
</evidence>
<comment type="caution">
    <text evidence="8">The sequence shown here is derived from an EMBL/GenBank/DDBJ whole genome shotgun (WGS) entry which is preliminary data.</text>
</comment>
<dbReference type="GO" id="GO:0004674">
    <property type="term" value="F:protein serine/threonine kinase activity"/>
    <property type="evidence" value="ECO:0007669"/>
    <property type="project" value="UniProtKB-KW"/>
</dbReference>
<dbReference type="Gene3D" id="1.10.510.10">
    <property type="entry name" value="Transferase(Phosphotransferase) domain 1"/>
    <property type="match status" value="1"/>
</dbReference>
<dbReference type="AlphaFoldDB" id="A0AAD7UK48"/>
<organism evidence="8 9">
    <name type="scientific">Chrysophaeum taylorii</name>
    <dbReference type="NCBI Taxonomy" id="2483200"/>
    <lineage>
        <taxon>Eukaryota</taxon>
        <taxon>Sar</taxon>
        <taxon>Stramenopiles</taxon>
        <taxon>Ochrophyta</taxon>
        <taxon>Pelagophyceae</taxon>
        <taxon>Pelagomonadales</taxon>
        <taxon>Pelagomonadaceae</taxon>
        <taxon>Chrysophaeum</taxon>
    </lineage>
</organism>
<dbReference type="PANTHER" id="PTHR45646:SF11">
    <property type="entry name" value="SERINE_THREONINE-PROTEIN KINASE DOA"/>
    <property type="match status" value="1"/>
</dbReference>
<evidence type="ECO:0000256" key="3">
    <source>
        <dbReference type="ARBA" id="ARBA00022741"/>
    </source>
</evidence>
<feature type="compositionally biased region" description="Basic and acidic residues" evidence="6">
    <location>
        <begin position="39"/>
        <end position="52"/>
    </location>
</feature>
<dbReference type="Proteomes" id="UP001230188">
    <property type="component" value="Unassembled WGS sequence"/>
</dbReference>
<dbReference type="SMART" id="SM00220">
    <property type="entry name" value="S_TKc"/>
    <property type="match status" value="1"/>
</dbReference>
<dbReference type="PANTHER" id="PTHR45646">
    <property type="entry name" value="SERINE/THREONINE-PROTEIN KINASE DOA-RELATED"/>
    <property type="match status" value="1"/>
</dbReference>
<feature type="compositionally biased region" description="Pro residues" evidence="6">
    <location>
        <begin position="141"/>
        <end position="150"/>
    </location>
</feature>
<dbReference type="PROSITE" id="PS50011">
    <property type="entry name" value="PROTEIN_KINASE_DOM"/>
    <property type="match status" value="1"/>
</dbReference>
<keyword evidence="1" id="KW-0723">Serine/threonine-protein kinase</keyword>
<evidence type="ECO:0000256" key="5">
    <source>
        <dbReference type="ARBA" id="ARBA00022840"/>
    </source>
</evidence>
<reference evidence="8" key="1">
    <citation type="submission" date="2023-01" db="EMBL/GenBank/DDBJ databases">
        <title>Metagenome sequencing of chrysophaentin producing Chrysophaeum taylorii.</title>
        <authorList>
            <person name="Davison J."/>
            <person name="Bewley C."/>
        </authorList>
    </citation>
    <scope>NUCLEOTIDE SEQUENCE</scope>
    <source>
        <strain evidence="8">NIES-1699</strain>
    </source>
</reference>
<dbReference type="InterPro" id="IPR008271">
    <property type="entry name" value="Ser/Thr_kinase_AS"/>
</dbReference>
<keyword evidence="2" id="KW-0808">Transferase</keyword>
<keyword evidence="5" id="KW-0067">ATP-binding</keyword>
<evidence type="ECO:0000259" key="7">
    <source>
        <dbReference type="PROSITE" id="PS50011"/>
    </source>
</evidence>
<feature type="region of interest" description="Disordered" evidence="6">
    <location>
        <begin position="260"/>
        <end position="285"/>
    </location>
</feature>
<sequence length="566" mass="63136">MSSASSQARPCGMRPGGSWSGRNGNEGNGSSGAPFYHHPPYDRPRRREEPANYHHHYHLGGGGGLRGDEPPPRKRRRSRSRSWRRHDDGEDDYGARRSRRWRHEEERGGRSEHEYPRAAAPRATDRRRRRRDEELAAPVAPKVPPPPPPTNGDKDDSVGHYEGCLGDLMLDRYEILGDAGVGTFGRVVECLDRRSRQRVAIKVVRKIARYTESAAVEADILRDVNASALAVREPRPGAIAWRGLSPGAGAASGGRAYAAAAPPARGDRGAYGRSSSRGGGGRRSSSSVADSVLGIYSSCPPSALCVKLLATFDFRGHYCLVFERLGVSLYELLKSNNYRPFREKTVARMSRQLLEALAFLHDMRLVHTDLKLENVLLRDPEVVAIPDPRDRDAEPLKVPRYDNIVVIDFGGATYNDERKSSIINTRQYRAPEVILNVGWSMPSDLWSAGCIVAELRRGDLLFATHSNTEHIGLIEKCVGPFPRHMLDRSRYFEKYFDARTGRSKWASTLGREGRDHVRAMPSLEAYCGHDNALRQLLRGLLVIDPDKRLTAREALDGCAMLDPLRL</sequence>
<keyword evidence="4" id="KW-0418">Kinase</keyword>
<evidence type="ECO:0000256" key="1">
    <source>
        <dbReference type="ARBA" id="ARBA00022527"/>
    </source>
</evidence>
<gene>
    <name evidence="8" type="ORF">CTAYLR_007504</name>
</gene>